<dbReference type="InterPro" id="IPR036397">
    <property type="entry name" value="RNaseH_sf"/>
</dbReference>
<comment type="caution">
    <text evidence="1">The sequence shown here is derived from an EMBL/GenBank/DDBJ whole genome shotgun (WGS) entry which is preliminary data.</text>
</comment>
<dbReference type="AlphaFoldDB" id="A0A420JBP8"/>
<dbReference type="GO" id="GO:0003676">
    <property type="term" value="F:nucleic acid binding"/>
    <property type="evidence" value="ECO:0007669"/>
    <property type="project" value="InterPro"/>
</dbReference>
<proteinExistence type="predicted"/>
<accession>A0A420JBP8</accession>
<evidence type="ECO:0000313" key="1">
    <source>
        <dbReference type="EMBL" id="RKF84219.1"/>
    </source>
</evidence>
<sequence length="93" mass="10635">MVEKHDDLIERVLKKGFGMWPLELQDAVKSLNSRIVKNLGYTPHETLFGSQPVKPIGQMYPSANLVELQKSIRNLKKVDTEEDMCMAQMSFIV</sequence>
<dbReference type="Gene3D" id="3.30.420.10">
    <property type="entry name" value="Ribonuclease H-like superfamily/Ribonuclease H"/>
    <property type="match status" value="1"/>
</dbReference>
<gene>
    <name evidence="1" type="ORF">GcM1_137009</name>
</gene>
<evidence type="ECO:0000313" key="2">
    <source>
        <dbReference type="Proteomes" id="UP000285326"/>
    </source>
</evidence>
<reference evidence="1 2" key="1">
    <citation type="journal article" date="2018" name="BMC Genomics">
        <title>Comparative genome analyses reveal sequence features reflecting distinct modes of host-adaptation between dicot and monocot powdery mildew.</title>
        <authorList>
            <person name="Wu Y."/>
            <person name="Ma X."/>
            <person name="Pan Z."/>
            <person name="Kale S.D."/>
            <person name="Song Y."/>
            <person name="King H."/>
            <person name="Zhang Q."/>
            <person name="Presley C."/>
            <person name="Deng X."/>
            <person name="Wei C.I."/>
            <person name="Xiao S."/>
        </authorList>
    </citation>
    <scope>NUCLEOTIDE SEQUENCE [LARGE SCALE GENOMIC DNA]</scope>
    <source>
        <strain evidence="1">UMSG1</strain>
    </source>
</reference>
<dbReference type="EMBL" id="MCBS01013722">
    <property type="protein sequence ID" value="RKF84219.1"/>
    <property type="molecule type" value="Genomic_DNA"/>
</dbReference>
<protein>
    <submittedName>
        <fullName evidence="1">Uncharacterized protein</fullName>
    </submittedName>
</protein>
<name>A0A420JBP8_9PEZI</name>
<organism evidence="1 2">
    <name type="scientific">Golovinomyces cichoracearum</name>
    <dbReference type="NCBI Taxonomy" id="62708"/>
    <lineage>
        <taxon>Eukaryota</taxon>
        <taxon>Fungi</taxon>
        <taxon>Dikarya</taxon>
        <taxon>Ascomycota</taxon>
        <taxon>Pezizomycotina</taxon>
        <taxon>Leotiomycetes</taxon>
        <taxon>Erysiphales</taxon>
        <taxon>Erysiphaceae</taxon>
        <taxon>Golovinomyces</taxon>
    </lineage>
</organism>
<dbReference type="Proteomes" id="UP000285326">
    <property type="component" value="Unassembled WGS sequence"/>
</dbReference>